<dbReference type="Gene3D" id="1.10.10.60">
    <property type="entry name" value="Homeodomain-like"/>
    <property type="match status" value="1"/>
</dbReference>
<dbReference type="SUPFAM" id="SSF46689">
    <property type="entry name" value="Homeodomain-like"/>
    <property type="match status" value="1"/>
</dbReference>
<dbReference type="EMBL" id="LLXI01000418">
    <property type="protein sequence ID" value="PKY45898.1"/>
    <property type="molecule type" value="Genomic_DNA"/>
</dbReference>
<comment type="caution">
    <text evidence="2">The sequence shown here is derived from an EMBL/GenBank/DDBJ whole genome shotgun (WGS) entry which is preliminary data.</text>
</comment>
<dbReference type="AlphaFoldDB" id="A0A2I1GH08"/>
<reference evidence="2 3" key="1">
    <citation type="submission" date="2015-10" db="EMBL/GenBank/DDBJ databases">
        <title>Genome analyses suggest a sexual origin of heterokaryosis in a supposedly ancient asexual fungus.</title>
        <authorList>
            <person name="Ropars J."/>
            <person name="Sedzielewska K."/>
            <person name="Noel J."/>
            <person name="Charron P."/>
            <person name="Farinelli L."/>
            <person name="Marton T."/>
            <person name="Kruger M."/>
            <person name="Pelin A."/>
            <person name="Brachmann A."/>
            <person name="Corradi N."/>
        </authorList>
    </citation>
    <scope>NUCLEOTIDE SEQUENCE [LARGE SCALE GENOMIC DNA]</scope>
    <source>
        <strain evidence="2 3">A4</strain>
    </source>
</reference>
<sequence length="178" mass="21572">MPLFDEKSNKLIIHGMKKWKGRHNRFVKISKLVPNYTPKQIASHWKNYLDPNLCLDTLEYEEKKFIAEWIRKYRTSSGVIHWKYVVNDLKIRFGKRHSENKVKNYWNARIKREKKFKNKGQKEIKYENHEQEQGKEMYTEGNERKFIFHFVSSEDFLPRRPSKITIASLLNFDNCEST</sequence>
<dbReference type="VEuPathDB" id="FungiDB:FUN_022154"/>
<feature type="domain" description="HTH myb-type" evidence="1">
    <location>
        <begin position="28"/>
        <end position="53"/>
    </location>
</feature>
<dbReference type="VEuPathDB" id="FungiDB:RhiirFUN_025887"/>
<accession>A0A2I1GH08</accession>
<dbReference type="Proteomes" id="UP000234323">
    <property type="component" value="Unassembled WGS sequence"/>
</dbReference>
<dbReference type="PROSITE" id="PS51294">
    <property type="entry name" value="HTH_MYB"/>
    <property type="match status" value="1"/>
</dbReference>
<evidence type="ECO:0000313" key="3">
    <source>
        <dbReference type="Proteomes" id="UP000234323"/>
    </source>
</evidence>
<name>A0A2I1GH08_9GLOM</name>
<evidence type="ECO:0000313" key="2">
    <source>
        <dbReference type="EMBL" id="PKY45898.1"/>
    </source>
</evidence>
<protein>
    <recommendedName>
        <fullName evidence="1">HTH myb-type domain-containing protein</fullName>
    </recommendedName>
</protein>
<gene>
    <name evidence="2" type="ORF">RhiirA4_542931</name>
</gene>
<dbReference type="InterPro" id="IPR009057">
    <property type="entry name" value="Homeodomain-like_sf"/>
</dbReference>
<evidence type="ECO:0000259" key="1">
    <source>
        <dbReference type="PROSITE" id="PS51294"/>
    </source>
</evidence>
<dbReference type="InterPro" id="IPR017930">
    <property type="entry name" value="Myb_dom"/>
</dbReference>
<keyword evidence="3" id="KW-1185">Reference proteome</keyword>
<proteinExistence type="predicted"/>
<organism evidence="2 3">
    <name type="scientific">Rhizophagus irregularis</name>
    <dbReference type="NCBI Taxonomy" id="588596"/>
    <lineage>
        <taxon>Eukaryota</taxon>
        <taxon>Fungi</taxon>
        <taxon>Fungi incertae sedis</taxon>
        <taxon>Mucoromycota</taxon>
        <taxon>Glomeromycotina</taxon>
        <taxon>Glomeromycetes</taxon>
        <taxon>Glomerales</taxon>
        <taxon>Glomeraceae</taxon>
        <taxon>Rhizophagus</taxon>
    </lineage>
</organism>
<dbReference type="VEuPathDB" id="FungiDB:RhiirA1_539438"/>